<evidence type="ECO:0000256" key="2">
    <source>
        <dbReference type="ARBA" id="ARBA00006042"/>
    </source>
</evidence>
<keyword evidence="5" id="KW-0966">Cell projection</keyword>
<sequence length="575" mass="64938">MEQNKRNLDVSEKKLKELQEIIADLRSEKALLIQEQSRLISNQFTRPRERELEREVASLHATVTQLESKIGNDTGDRDHLLNKVKALTEELEMWKAEHSRLQGQHTVLQGQREDLERKIQMSSDRPVVTKEMEEALSLLRLRKEMGLSVGPEMRLEAESLHKSKKLLDDMRVAHAELCQELDKTREILKLQEQINKDYKDELQHLGRKVVSMKNEYELRLEEDARLLDVRANKIASLEAQLRSIARGTTVDSSTQENSPEDGVDLSAGQNLIELGIGSAALNVDCFNYLRSLSAETPEEAPNVVTFVAFDFFDFGTQVSPIGMGLKTVFAQTFQFRVAIDDFFLHYIQSKAVCVQIYRSIGTESFVIATCNVTLKDLLDTSKNGTLHYCADLISADDGRTVFGKFEYTLRAGIPMAQAIRAHKERVVALNLVTDTEPSVATPLFGSTKKINDLQVEIRQCTGLRKSGAIRSPCAFIACKFYNYAEVVTQTIRNSANPSFGYVTKLNVSMTQDLDRYLRTGALLLAVIEDSEQSEHVYGSVSVPLLNLALNDEVVGTFQLRWTCRILLECRQVPWS</sequence>
<dbReference type="OrthoDB" id="2133912at2759"/>
<dbReference type="Pfam" id="PF00168">
    <property type="entry name" value="C2"/>
    <property type="match status" value="1"/>
</dbReference>
<dbReference type="PANTHER" id="PTHR14240">
    <property type="entry name" value="RETINITIS PIGMENTOSA GTPASE REGULATOR-INTERACTING PROTEIN"/>
    <property type="match status" value="1"/>
</dbReference>
<dbReference type="CDD" id="cd00030">
    <property type="entry name" value="C2"/>
    <property type="match status" value="1"/>
</dbReference>
<evidence type="ECO:0000256" key="1">
    <source>
        <dbReference type="ARBA" id="ARBA00004138"/>
    </source>
</evidence>
<dbReference type="GO" id="GO:0035869">
    <property type="term" value="C:ciliary transition zone"/>
    <property type="evidence" value="ECO:0007669"/>
    <property type="project" value="TreeGrafter"/>
</dbReference>
<accession>A0A139ABT7</accession>
<feature type="coiled-coil region" evidence="6">
    <location>
        <begin position="181"/>
        <end position="215"/>
    </location>
</feature>
<dbReference type="GO" id="GO:1905515">
    <property type="term" value="P:non-motile cilium assembly"/>
    <property type="evidence" value="ECO:0007669"/>
    <property type="project" value="TreeGrafter"/>
</dbReference>
<evidence type="ECO:0000313" key="8">
    <source>
        <dbReference type="EMBL" id="KXS14217.1"/>
    </source>
</evidence>
<dbReference type="SUPFAM" id="SSF49562">
    <property type="entry name" value="C2 domain (Calcium/lipid-binding domain, CaLB)"/>
    <property type="match status" value="2"/>
</dbReference>
<evidence type="ECO:0000256" key="6">
    <source>
        <dbReference type="SAM" id="Coils"/>
    </source>
</evidence>
<dbReference type="InterPro" id="IPR035892">
    <property type="entry name" value="C2_domain_sf"/>
</dbReference>
<evidence type="ECO:0000256" key="3">
    <source>
        <dbReference type="ARBA" id="ARBA00023054"/>
    </source>
</evidence>
<dbReference type="Gene3D" id="2.60.40.150">
    <property type="entry name" value="C2 domain"/>
    <property type="match status" value="2"/>
</dbReference>
<keyword evidence="9" id="KW-1185">Reference proteome</keyword>
<dbReference type="PROSITE" id="PS50004">
    <property type="entry name" value="C2"/>
    <property type="match status" value="1"/>
</dbReference>
<feature type="domain" description="C2" evidence="7">
    <location>
        <begin position="433"/>
        <end position="557"/>
    </location>
</feature>
<dbReference type="Pfam" id="PF11618">
    <property type="entry name" value="C2-C2_1"/>
    <property type="match status" value="1"/>
</dbReference>
<keyword evidence="3 6" id="KW-0175">Coiled coil</keyword>
<dbReference type="InterPro" id="IPR031139">
    <property type="entry name" value="RPGRIP1_fam"/>
</dbReference>
<gene>
    <name evidence="8" type="ORF">M427DRAFT_351721</name>
</gene>
<comment type="subcellular location">
    <subcellularLocation>
        <location evidence="1">Cell projection</location>
        <location evidence="1">Cilium</location>
    </subcellularLocation>
</comment>
<dbReference type="STRING" id="1344416.A0A139ABT7"/>
<dbReference type="EMBL" id="KQ965770">
    <property type="protein sequence ID" value="KXS14217.1"/>
    <property type="molecule type" value="Genomic_DNA"/>
</dbReference>
<protein>
    <recommendedName>
        <fullName evidence="7">C2 domain-containing protein</fullName>
    </recommendedName>
</protein>
<comment type="similarity">
    <text evidence="2">Belongs to the RPGRIP1 family.</text>
</comment>
<dbReference type="PANTHER" id="PTHR14240:SF1">
    <property type="entry name" value="PROTEIN FANTOM-RELATED"/>
    <property type="match status" value="1"/>
</dbReference>
<reference evidence="8 9" key="1">
    <citation type="journal article" date="2015" name="Genome Biol. Evol.">
        <title>Phylogenomic analyses indicate that early fungi evolved digesting cell walls of algal ancestors of land plants.</title>
        <authorList>
            <person name="Chang Y."/>
            <person name="Wang S."/>
            <person name="Sekimoto S."/>
            <person name="Aerts A.L."/>
            <person name="Choi C."/>
            <person name="Clum A."/>
            <person name="LaButti K.M."/>
            <person name="Lindquist E.A."/>
            <person name="Yee Ngan C."/>
            <person name="Ohm R.A."/>
            <person name="Salamov A.A."/>
            <person name="Grigoriev I.V."/>
            <person name="Spatafora J.W."/>
            <person name="Berbee M.L."/>
        </authorList>
    </citation>
    <scope>NUCLEOTIDE SEQUENCE [LARGE SCALE GENOMIC DNA]</scope>
    <source>
        <strain evidence="8 9">JEL478</strain>
    </source>
</reference>
<proteinExistence type="inferred from homology"/>
<keyword evidence="4" id="KW-0969">Cilium</keyword>
<evidence type="ECO:0000313" key="9">
    <source>
        <dbReference type="Proteomes" id="UP000070544"/>
    </source>
</evidence>
<evidence type="ECO:0000256" key="4">
    <source>
        <dbReference type="ARBA" id="ARBA00023069"/>
    </source>
</evidence>
<evidence type="ECO:0000259" key="7">
    <source>
        <dbReference type="PROSITE" id="PS50004"/>
    </source>
</evidence>
<name>A0A139ABT7_GONPJ</name>
<dbReference type="GO" id="GO:0005856">
    <property type="term" value="C:cytoskeleton"/>
    <property type="evidence" value="ECO:0007669"/>
    <property type="project" value="UniProtKB-ARBA"/>
</dbReference>
<evidence type="ECO:0000256" key="5">
    <source>
        <dbReference type="ARBA" id="ARBA00023273"/>
    </source>
</evidence>
<dbReference type="AlphaFoldDB" id="A0A139ABT7"/>
<organism evidence="8 9">
    <name type="scientific">Gonapodya prolifera (strain JEL478)</name>
    <name type="common">Monoblepharis prolifera</name>
    <dbReference type="NCBI Taxonomy" id="1344416"/>
    <lineage>
        <taxon>Eukaryota</taxon>
        <taxon>Fungi</taxon>
        <taxon>Fungi incertae sedis</taxon>
        <taxon>Chytridiomycota</taxon>
        <taxon>Chytridiomycota incertae sedis</taxon>
        <taxon>Monoblepharidomycetes</taxon>
        <taxon>Monoblepharidales</taxon>
        <taxon>Gonapodyaceae</taxon>
        <taxon>Gonapodya</taxon>
    </lineage>
</organism>
<dbReference type="InterPro" id="IPR000008">
    <property type="entry name" value="C2_dom"/>
</dbReference>
<dbReference type="InterPro" id="IPR021656">
    <property type="entry name" value="C2-C2_1"/>
</dbReference>
<feature type="coiled-coil region" evidence="6">
    <location>
        <begin position="1"/>
        <end position="118"/>
    </location>
</feature>
<dbReference type="Proteomes" id="UP000070544">
    <property type="component" value="Unassembled WGS sequence"/>
</dbReference>